<dbReference type="KEGG" id="care:LT85_1970"/>
<name>A0A0A1F8R1_9BURK</name>
<sequence>MDLGVVVYVDNKKETIEEFHWLYKSMIYSGLFARSDLIAVCHPDAIGALPKDEKITVIPSAPYADNNSEWAGYGYINSVANLCQPAVLEICKKYEFILKTDCDTFVTPAMVDFRPSGLCFGFGGYAYDEQVRKKLTECSLRWGFPHSGLHNVGASLLGPSEFVSNFILAQMDYCQKLLREEFHEFQGEWPGWCKNVLTMYAGELALRRTYPQQCSIGFLDHFPHVGRALGSDVLHIHAWHTEEYWSKRDFRAGKYAHIPLDEIDRATLGGYCHWLALSEVDHVRSSVEAGSR</sequence>
<accession>A0A0A1F8R1</accession>
<dbReference type="OrthoDB" id="8854905at2"/>
<protein>
    <recommendedName>
        <fullName evidence="1">DUF7164 domain-containing protein</fullName>
    </recommendedName>
</protein>
<keyword evidence="3" id="KW-1185">Reference proteome</keyword>
<feature type="domain" description="DUF7164" evidence="1">
    <location>
        <begin position="3"/>
        <end position="262"/>
    </location>
</feature>
<gene>
    <name evidence="2" type="ORF">LT85_1970</name>
</gene>
<evidence type="ECO:0000313" key="3">
    <source>
        <dbReference type="Proteomes" id="UP000030302"/>
    </source>
</evidence>
<dbReference type="EMBL" id="CP009962">
    <property type="protein sequence ID" value="AIY41128.1"/>
    <property type="molecule type" value="Genomic_DNA"/>
</dbReference>
<dbReference type="InterPro" id="IPR055588">
    <property type="entry name" value="DUF7164"/>
</dbReference>
<dbReference type="RefSeq" id="WP_038488004.1">
    <property type="nucleotide sequence ID" value="NZ_CP009962.1"/>
</dbReference>
<organism evidence="2 3">
    <name type="scientific">Collimonas arenae</name>
    <dbReference type="NCBI Taxonomy" id="279058"/>
    <lineage>
        <taxon>Bacteria</taxon>
        <taxon>Pseudomonadati</taxon>
        <taxon>Pseudomonadota</taxon>
        <taxon>Betaproteobacteria</taxon>
        <taxon>Burkholderiales</taxon>
        <taxon>Oxalobacteraceae</taxon>
        <taxon>Collimonas</taxon>
    </lineage>
</organism>
<dbReference type="Pfam" id="PF23741">
    <property type="entry name" value="DUF7164"/>
    <property type="match status" value="1"/>
</dbReference>
<dbReference type="HOGENOM" id="CLU_080091_0_0_4"/>
<reference evidence="3" key="1">
    <citation type="journal article" date="2014" name="Soil Biol. Biochem.">
        <title>Structure and function of bacterial communities in ageing soils: Insights from the Mendocino ecological staircase.</title>
        <authorList>
            <person name="Uroz S."/>
            <person name="Tech J.J."/>
            <person name="Sawaya N.A."/>
            <person name="Frey-Klett P."/>
            <person name="Leveau J.H.J."/>
        </authorList>
    </citation>
    <scope>NUCLEOTIDE SEQUENCE [LARGE SCALE GENOMIC DNA]</scope>
    <source>
        <strain evidence="3">Cal35</strain>
    </source>
</reference>
<evidence type="ECO:0000313" key="2">
    <source>
        <dbReference type="EMBL" id="AIY41128.1"/>
    </source>
</evidence>
<evidence type="ECO:0000259" key="1">
    <source>
        <dbReference type="Pfam" id="PF23741"/>
    </source>
</evidence>
<dbReference type="STRING" id="279058.LT85_1970"/>
<dbReference type="Proteomes" id="UP000030302">
    <property type="component" value="Chromosome"/>
</dbReference>
<dbReference type="AlphaFoldDB" id="A0A0A1F8R1"/>
<proteinExistence type="predicted"/>